<accession>A0A9W6ZH28</accession>
<reference evidence="5" key="1">
    <citation type="journal article" date="2023" name="Commun. Biol.">
        <title>Genome analysis of Parmales, the sister group of diatoms, reveals the evolutionary specialization of diatoms from phago-mixotrophs to photoautotrophs.</title>
        <authorList>
            <person name="Ban H."/>
            <person name="Sato S."/>
            <person name="Yoshikawa S."/>
            <person name="Yamada K."/>
            <person name="Nakamura Y."/>
            <person name="Ichinomiya M."/>
            <person name="Sato N."/>
            <person name="Blanc-Mathieu R."/>
            <person name="Endo H."/>
            <person name="Kuwata A."/>
            <person name="Ogata H."/>
        </authorList>
    </citation>
    <scope>NUCLEOTIDE SEQUENCE [LARGE SCALE GENOMIC DNA]</scope>
    <source>
        <strain evidence="5">NIES 3700</strain>
    </source>
</reference>
<dbReference type="GO" id="GO:0016810">
    <property type="term" value="F:hydrolase activity, acting on carbon-nitrogen (but not peptide) bonds"/>
    <property type="evidence" value="ECO:0007669"/>
    <property type="project" value="InterPro"/>
</dbReference>
<feature type="transmembrane region" description="Helical" evidence="2">
    <location>
        <begin position="397"/>
        <end position="416"/>
    </location>
</feature>
<evidence type="ECO:0000259" key="3">
    <source>
        <dbReference type="Pfam" id="PF01522"/>
    </source>
</evidence>
<dbReference type="OrthoDB" id="193790at2759"/>
<keyword evidence="2" id="KW-0472">Membrane</keyword>
<dbReference type="Gene3D" id="3.20.20.370">
    <property type="entry name" value="Glycoside hydrolase/deacetylase"/>
    <property type="match status" value="1"/>
</dbReference>
<proteinExistence type="predicted"/>
<feature type="transmembrane region" description="Helical" evidence="2">
    <location>
        <begin position="75"/>
        <end position="98"/>
    </location>
</feature>
<evidence type="ECO:0000256" key="1">
    <source>
        <dbReference type="SAM" id="MobiDB-lite"/>
    </source>
</evidence>
<dbReference type="GO" id="GO:0005975">
    <property type="term" value="P:carbohydrate metabolic process"/>
    <property type="evidence" value="ECO:0007669"/>
    <property type="project" value="InterPro"/>
</dbReference>
<evidence type="ECO:0000256" key="2">
    <source>
        <dbReference type="SAM" id="Phobius"/>
    </source>
</evidence>
<feature type="domain" description="NodB homology" evidence="3">
    <location>
        <begin position="476"/>
        <end position="599"/>
    </location>
</feature>
<dbReference type="Proteomes" id="UP001165122">
    <property type="component" value="Unassembled WGS sequence"/>
</dbReference>
<feature type="region of interest" description="Disordered" evidence="1">
    <location>
        <begin position="1"/>
        <end position="59"/>
    </location>
</feature>
<feature type="compositionally biased region" description="Polar residues" evidence="1">
    <location>
        <begin position="1"/>
        <end position="11"/>
    </location>
</feature>
<evidence type="ECO:0000313" key="5">
    <source>
        <dbReference type="Proteomes" id="UP001165122"/>
    </source>
</evidence>
<dbReference type="AlphaFoldDB" id="A0A9W6ZH28"/>
<feature type="transmembrane region" description="Helical" evidence="2">
    <location>
        <begin position="119"/>
        <end position="139"/>
    </location>
</feature>
<sequence>MASEASSTPGTQRRGRQKSDHHPPLSPTRSGRTLLPTPTSLSSPTRPPPTSTLSPHWQRGTPVSPFSSALGPPPFILLLAFSGFVSAVCTSSGIANTGSYYDKAKWVLGGRERVGGESLVYEIVTFAVAAFGGGASAVLSNCLAHDGATTSRHCVPSVCFSISLFTCLLLTSNPPLHCVLPSLPFLLSYLVPSYNTSKKPTFSSKLAILAPHALLLFSLSHLIEARFSYGVSTIEHVVIGLALVLSMIPTYTEEHGIAIIALAIVLNVPKAMDFGSDNKNPIRAPITAVVLSAAFLALLWLVTGRRHRNGPMVVVESPATLRSFSIACLSSLRIVLALSAIRLSDAAPSLARDPTLVMFQMFTGAAATIMLSSFAAAVADCWYPVGSCQFQMLAWDTAGLIFYFFIPVVILFVKAWTRYDITDQLIAAGFVGGDPYTIVNGLTTTAVVIVAVGVPTLNRWSCLCSNWFAKCYQHGQPNTNFVALTVDYSELVDCDGFDATHRKLWDALKKYEARLTIFVTLEDLKRDPEVIAELNQAHSIGISSDASVAERWMKVRARVQATTAEYFKVMGKNPLWYRGSNGHRHPAALIAASKLDIRVAFWSTYCESDEIEMSIEDVKTDFGKTRGGNIVMLRKVNTNPNLNPTHLCAELVKLVCACGDAGMKLEELNTVVKEDHEFVLE</sequence>
<dbReference type="Pfam" id="PF01522">
    <property type="entry name" value="Polysacc_deac_1"/>
    <property type="match status" value="1"/>
</dbReference>
<evidence type="ECO:0000313" key="4">
    <source>
        <dbReference type="EMBL" id="GMH52461.1"/>
    </source>
</evidence>
<organism evidence="4 5">
    <name type="scientific">Triparma laevis f. longispina</name>
    <dbReference type="NCBI Taxonomy" id="1714387"/>
    <lineage>
        <taxon>Eukaryota</taxon>
        <taxon>Sar</taxon>
        <taxon>Stramenopiles</taxon>
        <taxon>Ochrophyta</taxon>
        <taxon>Bolidophyceae</taxon>
        <taxon>Parmales</taxon>
        <taxon>Triparmaceae</taxon>
        <taxon>Triparma</taxon>
    </lineage>
</organism>
<keyword evidence="5" id="KW-1185">Reference proteome</keyword>
<feature type="transmembrane region" description="Helical" evidence="2">
    <location>
        <begin position="206"/>
        <end position="223"/>
    </location>
</feature>
<feature type="transmembrane region" description="Helical" evidence="2">
    <location>
        <begin position="284"/>
        <end position="302"/>
    </location>
</feature>
<comment type="caution">
    <text evidence="4">The sequence shown here is derived from an EMBL/GenBank/DDBJ whole genome shotgun (WGS) entry which is preliminary data.</text>
</comment>
<keyword evidence="2" id="KW-1133">Transmembrane helix</keyword>
<keyword evidence="2" id="KW-0812">Transmembrane</keyword>
<feature type="transmembrane region" description="Helical" evidence="2">
    <location>
        <begin position="255"/>
        <end position="272"/>
    </location>
</feature>
<gene>
    <name evidence="4" type="ORF">TrLO_g7803</name>
</gene>
<feature type="transmembrane region" description="Helical" evidence="2">
    <location>
        <begin position="361"/>
        <end position="385"/>
    </location>
</feature>
<feature type="transmembrane region" description="Helical" evidence="2">
    <location>
        <begin position="436"/>
        <end position="457"/>
    </location>
</feature>
<dbReference type="SUPFAM" id="SSF88713">
    <property type="entry name" value="Glycoside hydrolase/deacetylase"/>
    <property type="match status" value="1"/>
</dbReference>
<dbReference type="EMBL" id="BRXW01000418">
    <property type="protein sequence ID" value="GMH52461.1"/>
    <property type="molecule type" value="Genomic_DNA"/>
</dbReference>
<feature type="compositionally biased region" description="Low complexity" evidence="1">
    <location>
        <begin position="32"/>
        <end position="44"/>
    </location>
</feature>
<name>A0A9W6ZH28_9STRA</name>
<dbReference type="InterPro" id="IPR002509">
    <property type="entry name" value="NODB_dom"/>
</dbReference>
<protein>
    <recommendedName>
        <fullName evidence="3">NodB homology domain-containing protein</fullName>
    </recommendedName>
</protein>
<dbReference type="InterPro" id="IPR011330">
    <property type="entry name" value="Glyco_hydro/deAcase_b/a-brl"/>
</dbReference>